<feature type="binding site" evidence="7">
    <location>
        <begin position="32"/>
        <end position="39"/>
    </location>
    <ligand>
        <name>ATP</name>
        <dbReference type="ChEBI" id="CHEBI:30616"/>
    </ligand>
</feature>
<dbReference type="EMBL" id="MKIR01000024">
    <property type="protein sequence ID" value="OFI48667.1"/>
    <property type="molecule type" value="Genomic_DNA"/>
</dbReference>
<dbReference type="InterPro" id="IPR010935">
    <property type="entry name" value="SMC_hinge"/>
</dbReference>
<dbReference type="Pfam" id="PF02463">
    <property type="entry name" value="SMC_N"/>
    <property type="match status" value="1"/>
</dbReference>
<dbReference type="GO" id="GO:0003677">
    <property type="term" value="F:DNA binding"/>
    <property type="evidence" value="ECO:0007669"/>
    <property type="project" value="UniProtKB-UniRule"/>
</dbReference>
<name>A0A1E8GKF1_9LACT</name>
<evidence type="ECO:0000256" key="3">
    <source>
        <dbReference type="ARBA" id="ARBA00022741"/>
    </source>
</evidence>
<dbReference type="InterPro" id="IPR024704">
    <property type="entry name" value="SMC"/>
</dbReference>
<dbReference type="GO" id="GO:0007062">
    <property type="term" value="P:sister chromatid cohesion"/>
    <property type="evidence" value="ECO:0007669"/>
    <property type="project" value="InterPro"/>
</dbReference>
<keyword evidence="6 7" id="KW-0238">DNA-binding</keyword>
<dbReference type="Gene3D" id="1.20.1060.20">
    <property type="match status" value="1"/>
</dbReference>
<comment type="similarity">
    <text evidence="7">Belongs to the SMC family.</text>
</comment>
<keyword evidence="3 7" id="KW-0547">Nucleotide-binding</keyword>
<keyword evidence="10" id="KW-1185">Reference proteome</keyword>
<evidence type="ECO:0000256" key="7">
    <source>
        <dbReference type="HAMAP-Rule" id="MF_01894"/>
    </source>
</evidence>
<evidence type="ECO:0000256" key="6">
    <source>
        <dbReference type="ARBA" id="ARBA00023125"/>
    </source>
</evidence>
<evidence type="ECO:0000313" key="10">
    <source>
        <dbReference type="Proteomes" id="UP000178622"/>
    </source>
</evidence>
<evidence type="ECO:0000259" key="8">
    <source>
        <dbReference type="SMART" id="SM00968"/>
    </source>
</evidence>
<dbReference type="NCBIfam" id="TIGR02168">
    <property type="entry name" value="SMC_prok_B"/>
    <property type="match status" value="1"/>
</dbReference>
<dbReference type="STRING" id="1859473.BG261_07175"/>
<keyword evidence="5 7" id="KW-0175">Coiled coil</keyword>
<evidence type="ECO:0000256" key="1">
    <source>
        <dbReference type="ARBA" id="ARBA00004496"/>
    </source>
</evidence>
<dbReference type="AlphaFoldDB" id="A0A1E8GKF1"/>
<dbReference type="GO" id="GO:0005737">
    <property type="term" value="C:cytoplasm"/>
    <property type="evidence" value="ECO:0007669"/>
    <property type="project" value="UniProtKB-SubCell"/>
</dbReference>
<organism evidence="9 10">
    <name type="scientific">Floricoccus tropicus</name>
    <dbReference type="NCBI Taxonomy" id="1859473"/>
    <lineage>
        <taxon>Bacteria</taxon>
        <taxon>Bacillati</taxon>
        <taxon>Bacillota</taxon>
        <taxon>Bacilli</taxon>
        <taxon>Lactobacillales</taxon>
        <taxon>Streptococcaceae</taxon>
        <taxon>Floricoccus</taxon>
    </lineage>
</organism>
<dbReference type="InterPro" id="IPR011890">
    <property type="entry name" value="SMC_prok"/>
</dbReference>
<reference evidence="10" key="1">
    <citation type="submission" date="2016-09" db="EMBL/GenBank/DDBJ databases">
        <title>Draft genome sequence of a novel species of the family Streptococcaceae isolated from flowers.</title>
        <authorList>
            <person name="Chuah L.-O."/>
            <person name="Yap K.-P."/>
            <person name="Thong K.L."/>
            <person name="Liong M.T."/>
            <person name="Ahmad R."/>
            <person name="Rusul G."/>
        </authorList>
    </citation>
    <scope>NUCLEOTIDE SEQUENCE [LARGE SCALE GENOMIC DNA]</scope>
    <source>
        <strain evidence="10">DF1</strain>
    </source>
</reference>
<dbReference type="RefSeq" id="WP_070793058.1">
    <property type="nucleotide sequence ID" value="NZ_MKIR01000024.1"/>
</dbReference>
<dbReference type="Gene3D" id="3.40.50.300">
    <property type="entry name" value="P-loop containing nucleotide triphosphate hydrolases"/>
    <property type="match status" value="2"/>
</dbReference>
<dbReference type="GO" id="GO:0006260">
    <property type="term" value="P:DNA replication"/>
    <property type="evidence" value="ECO:0007669"/>
    <property type="project" value="UniProtKB-UniRule"/>
</dbReference>
<feature type="domain" description="SMC hinge" evidence="8">
    <location>
        <begin position="517"/>
        <end position="636"/>
    </location>
</feature>
<dbReference type="SMART" id="SM00968">
    <property type="entry name" value="SMC_hinge"/>
    <property type="match status" value="1"/>
</dbReference>
<comment type="domain">
    <text evidence="7">Contains large globular domains required for ATP hydrolysis at each terminus and a third globular domain forming a flexible hinge near the middle of the molecule. These domains are separated by coiled-coil structures.</text>
</comment>
<dbReference type="FunFam" id="3.40.50.300:FF:000901">
    <property type="entry name" value="Chromosome partition protein Smc"/>
    <property type="match status" value="1"/>
</dbReference>
<dbReference type="Gene3D" id="3.30.70.1620">
    <property type="match status" value="1"/>
</dbReference>
<dbReference type="FunFam" id="3.40.50.300:FF:000984">
    <property type="entry name" value="Chromosome partition protein Smc"/>
    <property type="match status" value="1"/>
</dbReference>
<dbReference type="GO" id="GO:0005524">
    <property type="term" value="F:ATP binding"/>
    <property type="evidence" value="ECO:0007669"/>
    <property type="project" value="UniProtKB-UniRule"/>
</dbReference>
<dbReference type="InterPro" id="IPR036277">
    <property type="entry name" value="SMC_hinge_sf"/>
</dbReference>
<comment type="subunit">
    <text evidence="7">Homodimer.</text>
</comment>
<dbReference type="PIRSF" id="PIRSF005719">
    <property type="entry name" value="SMC"/>
    <property type="match status" value="1"/>
</dbReference>
<dbReference type="GO" id="GO:0016887">
    <property type="term" value="F:ATP hydrolysis activity"/>
    <property type="evidence" value="ECO:0007669"/>
    <property type="project" value="InterPro"/>
</dbReference>
<dbReference type="GO" id="GO:0005694">
    <property type="term" value="C:chromosome"/>
    <property type="evidence" value="ECO:0007669"/>
    <property type="project" value="InterPro"/>
</dbReference>
<comment type="subcellular location">
    <subcellularLocation>
        <location evidence="1 7">Cytoplasm</location>
    </subcellularLocation>
</comment>
<keyword evidence="4 7" id="KW-0067">ATP-binding</keyword>
<dbReference type="InterPro" id="IPR003395">
    <property type="entry name" value="RecF/RecN/SMC_N"/>
</dbReference>
<dbReference type="SUPFAM" id="SSF52540">
    <property type="entry name" value="P-loop containing nucleoside triphosphate hydrolases"/>
    <property type="match status" value="1"/>
</dbReference>
<dbReference type="CDD" id="cd03278">
    <property type="entry name" value="ABC_SMC_barmotin"/>
    <property type="match status" value="1"/>
</dbReference>
<dbReference type="HAMAP" id="MF_01894">
    <property type="entry name" value="Smc_prok"/>
    <property type="match status" value="1"/>
</dbReference>
<evidence type="ECO:0000256" key="4">
    <source>
        <dbReference type="ARBA" id="ARBA00022840"/>
    </source>
</evidence>
<protein>
    <recommendedName>
        <fullName evidence="7">Chromosome partition protein Smc</fullName>
    </recommendedName>
</protein>
<evidence type="ECO:0000256" key="5">
    <source>
        <dbReference type="ARBA" id="ARBA00023054"/>
    </source>
</evidence>
<dbReference type="GO" id="GO:0007059">
    <property type="term" value="P:chromosome segregation"/>
    <property type="evidence" value="ECO:0007669"/>
    <property type="project" value="UniProtKB-UniRule"/>
</dbReference>
<dbReference type="OrthoDB" id="9808768at2"/>
<sequence length="1181" mass="133788">MFLKKIEMIGFKSFADRTKIQFDQGITAIVGPNGSGKSNVTESLRWALGEQSAKSLRGAKMPDIIFAGTQNRKALNFAEVIVTFDNEDKYLNSEKEVSITRRLYRNGDSEFLINGKKVRLKDVHDLFTDTGLGRDSFSIISQGKIESIFNSKPEERRAIFEEAAGVLKYKGRKKETESKLNSTQENIDRLDDILYELNTQLAPLKAQRDTALKYQGLEEERVKLELSVVVAQIIKEKVSYDEREESLEKIKKELSEIAEKQKKFELTNSSIKDKRQKLEFQKEELQTEVVSLTRLKSDYQGKIELFDSQKNASDKSKAEVEERLKTAEIDKIDYQEKLKEVQISIEENELQKSILEKELIALEIEQGKYSDSPEVIMEQLRTDYVDLVNKEAEITNQITRNKAEIDNILRTTREQNENSQQLEEKFAENQRLLEQSKMEVEKSKLDVEGLLDEYKKIASAQSLAGQEFQKAQNAMFDQLDILKNQRAKLTSLENIQANHSNYYQGVKAVLQNADNIGGIVGPVADLISFDSQYATAMEIALGAGAQNVIVEDENSARKAIDYLKKSRQGRATFLPLTSIRERELSQNNINKLQGMNGFIDVALNLVEFETRIFKALSSLLGTTAIVDTTENASQIAKALNYSVRIVTLDGTLLMPGGSYSGGAGKRNSTTFTVAEIDNLKKTLPQLEETLRTAELKVQELQNKRDSLTTELENIRQAGEMARLASQEKQIKLEQLQKEEEDFKIQLSFISTSKDSLELESLTNKNKELEQELSGIAIKKVKIDGDLSQIRENQADLKLIQDKLQNDIQETRLKLSEVSSELRFSATELSRLERELEDTLAEIKGLTLSLTEPSDLSLEERDNLSSKLVEVEERLESCNRKIIQIKFESEDLQAQLDDLEDANAENINLRQIVGDKRTRLEMELEQSKNYLLSRQSLLTDNYHMSFEEAKDKSTDIEDLKQSEMKLRDLEKAIRSLGVVNLDAISQYEEVSTRYDFLNTQKEDLLQSKEMLLTTISDMDEEVKVRFKTTFEAIRESFKTTFTQMFGGGNADLELTSDDLLEAGVEIAVQPPGKKLASLNLMSGGEKALTALALLFAILRVRTVPFVVLDEVEAALDEANVKRFGDYMSRFDGASQFIVVTHRKGTMAAADVMYGVTMQESGISKIVSVKLKDIDEKILEEEK</sequence>
<keyword evidence="2 7" id="KW-0963">Cytoplasm</keyword>
<evidence type="ECO:0000313" key="9">
    <source>
        <dbReference type="EMBL" id="OFI48667.1"/>
    </source>
</evidence>
<comment type="function">
    <text evidence="7">Required for chromosome condensation and partitioning.</text>
</comment>
<dbReference type="SUPFAM" id="SSF75553">
    <property type="entry name" value="Smc hinge domain"/>
    <property type="match status" value="1"/>
</dbReference>
<dbReference type="Pfam" id="PF06470">
    <property type="entry name" value="SMC_hinge"/>
    <property type="match status" value="1"/>
</dbReference>
<comment type="caution">
    <text evidence="9">The sequence shown here is derived from an EMBL/GenBank/DDBJ whole genome shotgun (WGS) entry which is preliminary data.</text>
</comment>
<gene>
    <name evidence="7" type="primary">smc</name>
    <name evidence="9" type="ORF">BG261_07175</name>
</gene>
<feature type="coiled-coil region" evidence="7">
    <location>
        <begin position="166"/>
        <end position="200"/>
    </location>
</feature>
<dbReference type="PANTHER" id="PTHR43977">
    <property type="entry name" value="STRUCTURAL MAINTENANCE OF CHROMOSOMES PROTEIN 3"/>
    <property type="match status" value="1"/>
</dbReference>
<feature type="coiled-coil region" evidence="7">
    <location>
        <begin position="240"/>
        <end position="453"/>
    </location>
</feature>
<feature type="coiled-coil region" evidence="7">
    <location>
        <begin position="676"/>
        <end position="911"/>
    </location>
</feature>
<proteinExistence type="inferred from homology"/>
<dbReference type="GO" id="GO:0030261">
    <property type="term" value="P:chromosome condensation"/>
    <property type="evidence" value="ECO:0007669"/>
    <property type="project" value="InterPro"/>
</dbReference>
<dbReference type="InterPro" id="IPR027417">
    <property type="entry name" value="P-loop_NTPase"/>
</dbReference>
<accession>A0A1E8GKF1</accession>
<dbReference type="Proteomes" id="UP000178622">
    <property type="component" value="Unassembled WGS sequence"/>
</dbReference>
<evidence type="ECO:0000256" key="2">
    <source>
        <dbReference type="ARBA" id="ARBA00022490"/>
    </source>
</evidence>